<evidence type="ECO:0000256" key="1">
    <source>
        <dbReference type="SAM" id="MobiDB-lite"/>
    </source>
</evidence>
<proteinExistence type="predicted"/>
<evidence type="ECO:0000313" key="3">
    <source>
        <dbReference type="Proteomes" id="UP000000763"/>
    </source>
</evidence>
<gene>
    <name evidence="2" type="ordered locus">Os03g0398900</name>
</gene>
<dbReference type="KEGG" id="dosa:Os03g0398900"/>
<evidence type="ECO:0000313" key="2">
    <source>
        <dbReference type="EMBL" id="BAF12219.1"/>
    </source>
</evidence>
<feature type="compositionally biased region" description="Basic and acidic residues" evidence="1">
    <location>
        <begin position="110"/>
        <end position="124"/>
    </location>
</feature>
<reference evidence="3" key="2">
    <citation type="journal article" date="2008" name="Nucleic Acids Res.">
        <title>The rice annotation project database (RAP-DB): 2008 update.</title>
        <authorList>
            <consortium name="The rice annotation project (RAP)"/>
        </authorList>
    </citation>
    <scope>GENOME REANNOTATION</scope>
    <source>
        <strain evidence="3">cv. Nipponbare</strain>
    </source>
</reference>
<name>A0A0P0VZ81_ORYSJ</name>
<accession>A0A0P0VZ81</accession>
<sequence>MSWSTSSSSPSAAWLSLAWRSSMAAKAAPCWMMAMALLEISRAFSMASLTWSLMGPCGNMSTQEPWNVITALSHAWRSCAEEVHAAHRRLHAALAQAVVVAGAVHHHVGHRAEHDGEQHDHGGDDQLGAPRPIVVVVRRHCRPRELASAGHDVDGRCGGARRLLRSMDGWMDATTMTAHQFYIFLMRKNERIQR</sequence>
<feature type="region of interest" description="Disordered" evidence="1">
    <location>
        <begin position="109"/>
        <end position="128"/>
    </location>
</feature>
<dbReference type="AlphaFoldDB" id="A0A0P0VZ81"/>
<organism evidence="2 3">
    <name type="scientific">Oryza sativa subsp. japonica</name>
    <name type="common">Rice</name>
    <dbReference type="NCBI Taxonomy" id="39947"/>
    <lineage>
        <taxon>Eukaryota</taxon>
        <taxon>Viridiplantae</taxon>
        <taxon>Streptophyta</taxon>
        <taxon>Embryophyta</taxon>
        <taxon>Tracheophyta</taxon>
        <taxon>Spermatophyta</taxon>
        <taxon>Magnoliopsida</taxon>
        <taxon>Liliopsida</taxon>
        <taxon>Poales</taxon>
        <taxon>Poaceae</taxon>
        <taxon>BOP clade</taxon>
        <taxon>Oryzoideae</taxon>
        <taxon>Oryzeae</taxon>
        <taxon>Oryzinae</taxon>
        <taxon>Oryza</taxon>
        <taxon>Oryza sativa</taxon>
    </lineage>
</organism>
<reference evidence="2 3" key="1">
    <citation type="journal article" date="2005" name="Nature">
        <title>The map-based sequence of the rice genome.</title>
        <authorList>
            <consortium name="International rice genome sequencing project (IRGSP)"/>
            <person name="Matsumoto T."/>
            <person name="Wu J."/>
            <person name="Kanamori H."/>
            <person name="Katayose Y."/>
            <person name="Fujisawa M."/>
            <person name="Namiki N."/>
            <person name="Mizuno H."/>
            <person name="Yamamoto K."/>
            <person name="Antonio B.A."/>
            <person name="Baba T."/>
            <person name="Sakata K."/>
            <person name="Nagamura Y."/>
            <person name="Aoki H."/>
            <person name="Arikawa K."/>
            <person name="Arita K."/>
            <person name="Bito T."/>
            <person name="Chiden Y."/>
            <person name="Fujitsuka N."/>
            <person name="Fukunaka R."/>
            <person name="Hamada M."/>
            <person name="Harada C."/>
            <person name="Hayashi A."/>
            <person name="Hijishita S."/>
            <person name="Honda M."/>
            <person name="Hosokawa S."/>
            <person name="Ichikawa Y."/>
            <person name="Idonuma A."/>
            <person name="Iijima M."/>
            <person name="Ikeda M."/>
            <person name="Ikeno M."/>
            <person name="Ito K."/>
            <person name="Ito S."/>
            <person name="Ito T."/>
            <person name="Ito Y."/>
            <person name="Ito Y."/>
            <person name="Iwabuchi A."/>
            <person name="Kamiya K."/>
            <person name="Karasawa W."/>
            <person name="Kurita K."/>
            <person name="Katagiri S."/>
            <person name="Kikuta A."/>
            <person name="Kobayashi H."/>
            <person name="Kobayashi N."/>
            <person name="Machita K."/>
            <person name="Maehara T."/>
            <person name="Masukawa M."/>
            <person name="Mizubayashi T."/>
            <person name="Mukai Y."/>
            <person name="Nagasaki H."/>
            <person name="Nagata Y."/>
            <person name="Naito S."/>
            <person name="Nakashima M."/>
            <person name="Nakama Y."/>
            <person name="Nakamichi Y."/>
            <person name="Nakamura M."/>
            <person name="Meguro A."/>
            <person name="Negishi M."/>
            <person name="Ohta I."/>
            <person name="Ohta T."/>
            <person name="Okamoto M."/>
            <person name="Ono N."/>
            <person name="Saji S."/>
            <person name="Sakaguchi M."/>
            <person name="Sakai K."/>
            <person name="Shibata M."/>
            <person name="Shimokawa T."/>
            <person name="Song J."/>
            <person name="Takazaki Y."/>
            <person name="Terasawa K."/>
            <person name="Tsugane M."/>
            <person name="Tsuji K."/>
            <person name="Ueda S."/>
            <person name="Waki K."/>
            <person name="Yamagata H."/>
            <person name="Yamamoto M."/>
            <person name="Yamamoto S."/>
            <person name="Yamane H."/>
            <person name="Yoshiki S."/>
            <person name="Yoshihara R."/>
            <person name="Yukawa K."/>
            <person name="Zhong H."/>
            <person name="Yano M."/>
            <person name="Yuan Q."/>
            <person name="Ouyang S."/>
            <person name="Liu J."/>
            <person name="Jones K.M."/>
            <person name="Gansberger K."/>
            <person name="Moffat K."/>
            <person name="Hill J."/>
            <person name="Bera J."/>
            <person name="Fadrosh D."/>
            <person name="Jin S."/>
            <person name="Johri S."/>
            <person name="Kim M."/>
            <person name="Overton L."/>
            <person name="Reardon M."/>
            <person name="Tsitrin T."/>
            <person name="Vuong H."/>
            <person name="Weaver B."/>
            <person name="Ciecko A."/>
            <person name="Tallon L."/>
            <person name="Jackson J."/>
            <person name="Pai G."/>
            <person name="Aken S.V."/>
            <person name="Utterback T."/>
            <person name="Reidmuller S."/>
            <person name="Feldblyum T."/>
            <person name="Hsiao J."/>
            <person name="Zismann V."/>
            <person name="Iobst S."/>
            <person name="de Vazeille A.R."/>
            <person name="Buell C.R."/>
            <person name="Ying K."/>
            <person name="Li Y."/>
            <person name="Lu T."/>
            <person name="Huang Y."/>
            <person name="Zhao Q."/>
            <person name="Feng Q."/>
            <person name="Zhang L."/>
            <person name="Zhu J."/>
            <person name="Weng Q."/>
            <person name="Mu J."/>
            <person name="Lu Y."/>
            <person name="Fan D."/>
            <person name="Liu Y."/>
            <person name="Guan J."/>
            <person name="Zhang Y."/>
            <person name="Yu S."/>
            <person name="Liu X."/>
            <person name="Zhang Y."/>
            <person name="Hong G."/>
            <person name="Han B."/>
            <person name="Choisne N."/>
            <person name="Demange N."/>
            <person name="Orjeda G."/>
            <person name="Samain S."/>
            <person name="Cattolico L."/>
            <person name="Pelletier E."/>
            <person name="Couloux A."/>
            <person name="Segurens B."/>
            <person name="Wincker P."/>
            <person name="D'Hont A."/>
            <person name="Scarpelli C."/>
            <person name="Weissenbach J."/>
            <person name="Salanoubat M."/>
            <person name="Quetier F."/>
            <person name="Yu Y."/>
            <person name="Kim H.R."/>
            <person name="Rambo T."/>
            <person name="Currie J."/>
            <person name="Collura K."/>
            <person name="Luo M."/>
            <person name="Yang T."/>
            <person name="Ammiraju J.S.S."/>
            <person name="Engler F."/>
            <person name="Soderlund C."/>
            <person name="Wing R.A."/>
            <person name="Palmer L.E."/>
            <person name="de la Bastide M."/>
            <person name="Spiegel L."/>
            <person name="Nascimento L."/>
            <person name="Zutavern T."/>
            <person name="O'Shaughnessy A."/>
            <person name="Dike S."/>
            <person name="Dedhia N."/>
            <person name="Preston R."/>
            <person name="Balija V."/>
            <person name="McCombie W.R."/>
            <person name="Chow T."/>
            <person name="Chen H."/>
            <person name="Chung M."/>
            <person name="Chen C."/>
            <person name="Shaw J."/>
            <person name="Wu H."/>
            <person name="Hsiao K."/>
            <person name="Chao Y."/>
            <person name="Chu M."/>
            <person name="Cheng C."/>
            <person name="Hour A."/>
            <person name="Lee P."/>
            <person name="Lin S."/>
            <person name="Lin Y."/>
            <person name="Liou J."/>
            <person name="Liu S."/>
            <person name="Hsing Y."/>
            <person name="Raghuvanshi S."/>
            <person name="Mohanty A."/>
            <person name="Bharti A.K."/>
            <person name="Gaur A."/>
            <person name="Gupta V."/>
            <person name="Kumar D."/>
            <person name="Ravi V."/>
            <person name="Vij S."/>
            <person name="Kapur A."/>
            <person name="Khurana P."/>
            <person name="Khurana P."/>
            <person name="Khurana J.P."/>
            <person name="Tyagi A.K."/>
            <person name="Gaikwad K."/>
            <person name="Singh A."/>
            <person name="Dalal V."/>
            <person name="Srivastava S."/>
            <person name="Dixit A."/>
            <person name="Pal A.K."/>
            <person name="Ghazi I.A."/>
            <person name="Yadav M."/>
            <person name="Pandit A."/>
            <person name="Bhargava A."/>
            <person name="Sureshbabu K."/>
            <person name="Batra K."/>
            <person name="Sharma T.R."/>
            <person name="Mohapatra T."/>
            <person name="Singh N.K."/>
            <person name="Messing J."/>
            <person name="Nelson A.B."/>
            <person name="Fuks G."/>
            <person name="Kavchok S."/>
            <person name="Keizer G."/>
            <person name="Linton E."/>
            <person name="Llaca V."/>
            <person name="Song R."/>
            <person name="Tanyolac B."/>
            <person name="Young S."/>
            <person name="Ho-Il K."/>
            <person name="Hahn J.H."/>
            <person name="Sangsakoo G."/>
            <person name="Vanavichit A."/>
            <person name="de Mattos Luiz.A.T."/>
            <person name="Zimmer P.D."/>
            <person name="Malone G."/>
            <person name="Dellagostin O."/>
            <person name="de Oliveira A.C."/>
            <person name="Bevan M."/>
            <person name="Bancroft I."/>
            <person name="Minx P."/>
            <person name="Cordum H."/>
            <person name="Wilson R."/>
            <person name="Cheng Z."/>
            <person name="Jin W."/>
            <person name="Jiang J."/>
            <person name="Leong S.A."/>
            <person name="Iwama H."/>
            <person name="Gojobori T."/>
            <person name="Itoh T."/>
            <person name="Niimura Y."/>
            <person name="Fujii Y."/>
            <person name="Habara T."/>
            <person name="Sakai H."/>
            <person name="Sato Y."/>
            <person name="Wilson G."/>
            <person name="Kumar K."/>
            <person name="McCouch S."/>
            <person name="Juretic N."/>
            <person name="Hoen D."/>
            <person name="Wright S."/>
            <person name="Bruskiewich R."/>
            <person name="Bureau T."/>
            <person name="Miyao A."/>
            <person name="Hirochika H."/>
            <person name="Nishikawa T."/>
            <person name="Kadowaki K."/>
            <person name="Sugiura M."/>
            <person name="Burr B."/>
            <person name="Sasaki T."/>
        </authorList>
    </citation>
    <scope>NUCLEOTIDE SEQUENCE [LARGE SCALE GENOMIC DNA]</scope>
    <source>
        <strain evidence="3">cv. Nipponbare</strain>
    </source>
</reference>
<protein>
    <submittedName>
        <fullName evidence="2">Os03g0398900 protein</fullName>
    </submittedName>
</protein>
<dbReference type="Gramene" id="Os03t0398900-01">
    <property type="protein sequence ID" value="Os03t0398900-01"/>
    <property type="gene ID" value="Os03g0398900"/>
</dbReference>
<dbReference type="Proteomes" id="UP000000763">
    <property type="component" value="Chromosome 3"/>
</dbReference>
<dbReference type="EMBL" id="AP008209">
    <property type="protein sequence ID" value="BAF12219.1"/>
    <property type="molecule type" value="Genomic_DNA"/>
</dbReference>